<dbReference type="Proteomes" id="UP000006690">
    <property type="component" value="Chromosome"/>
</dbReference>
<accession>A0A0H3KYJ2</accession>
<name>A0A0H3KYJ2_PANAA</name>
<gene>
    <name evidence="1" type="ordered locus">PAJ_2181</name>
</gene>
<sequence length="149" mass="16513">MNFNIGRAAGHRRLDLAVIGIDKQGHQNARFAELFHRGVQLLLLARDVQSAYGGDFLALFRHQAAEMRFDFTGDSQHLLGHGHFEIHARFNGIAQDAHIPVGNVATIFAQVHGNAVCTRLFGDKRRLYRIGIMGSTRIANGSDMVDIHA</sequence>
<proteinExistence type="predicted"/>
<dbReference type="InterPro" id="IPR036760">
    <property type="entry name" value="SspB-like_sf"/>
</dbReference>
<dbReference type="KEGG" id="paj:PAJ_2181"/>
<reference evidence="2" key="1">
    <citation type="journal article" date="2012" name="Appl. Microbiol. Biotechnol.">
        <title>The complete genome sequence of Pantoea ananatis AJ13355, an organism with great biotechnological potential.</title>
        <authorList>
            <person name="Hara Y."/>
            <person name="Kadotani N."/>
            <person name="Izui H."/>
            <person name="Katashkina J.I."/>
            <person name="Kuvaeva T.M."/>
            <person name="Andreeva I.G."/>
            <person name="Golubeva L.I."/>
            <person name="Malko D.B."/>
            <person name="Makeev V.J."/>
            <person name="Mashko S.V."/>
            <person name="Kozlov Y.I."/>
        </authorList>
    </citation>
    <scope>NUCLEOTIDE SEQUENCE [LARGE SCALE GENOMIC DNA]</scope>
    <source>
        <strain evidence="2">AJ13355</strain>
    </source>
</reference>
<protein>
    <submittedName>
        <fullName evidence="1">Uncharacterized protein</fullName>
    </submittedName>
</protein>
<dbReference type="EMBL" id="AP012032">
    <property type="protein sequence ID" value="BAK12261.1"/>
    <property type="molecule type" value="Genomic_DNA"/>
</dbReference>
<evidence type="ECO:0000313" key="2">
    <source>
        <dbReference type="Proteomes" id="UP000006690"/>
    </source>
</evidence>
<dbReference type="HOGENOM" id="CLU_1747849_0_0_6"/>
<evidence type="ECO:0000313" key="1">
    <source>
        <dbReference type="EMBL" id="BAK12261.1"/>
    </source>
</evidence>
<dbReference type="SUPFAM" id="SSF101738">
    <property type="entry name" value="SspB-like"/>
    <property type="match status" value="1"/>
</dbReference>
<dbReference type="AlphaFoldDB" id="A0A0H3KYJ2"/>
<organism evidence="1 2">
    <name type="scientific">Pantoea ananatis (strain AJ13355)</name>
    <dbReference type="NCBI Taxonomy" id="932677"/>
    <lineage>
        <taxon>Bacteria</taxon>
        <taxon>Pseudomonadati</taxon>
        <taxon>Pseudomonadota</taxon>
        <taxon>Gammaproteobacteria</taxon>
        <taxon>Enterobacterales</taxon>
        <taxon>Erwiniaceae</taxon>
        <taxon>Pantoea</taxon>
    </lineage>
</organism>